<keyword evidence="2" id="KW-1185">Reference proteome</keyword>
<sequence>MMYWKPYWAKMQSNSDMIGKHYYELISIDFDCVFLEMYQNSKTENWM</sequence>
<accession>A0A0V1CD94</accession>
<reference evidence="1 2" key="1">
    <citation type="submission" date="2015-01" db="EMBL/GenBank/DDBJ databases">
        <title>Evolution of Trichinella species and genotypes.</title>
        <authorList>
            <person name="Korhonen P.K."/>
            <person name="Edoardo P."/>
            <person name="Giuseppe L.R."/>
            <person name="Gasser R.B."/>
        </authorList>
    </citation>
    <scope>NUCLEOTIDE SEQUENCE [LARGE SCALE GENOMIC DNA]</scope>
    <source>
        <strain evidence="1">ISS120</strain>
    </source>
</reference>
<dbReference type="AlphaFoldDB" id="A0A0V1CD94"/>
<name>A0A0V1CD94_TRIBR</name>
<evidence type="ECO:0000313" key="2">
    <source>
        <dbReference type="Proteomes" id="UP000054653"/>
    </source>
</evidence>
<dbReference type="Proteomes" id="UP000054653">
    <property type="component" value="Unassembled WGS sequence"/>
</dbReference>
<comment type="caution">
    <text evidence="1">The sequence shown here is derived from an EMBL/GenBank/DDBJ whole genome shotgun (WGS) entry which is preliminary data.</text>
</comment>
<proteinExistence type="predicted"/>
<protein>
    <submittedName>
        <fullName evidence="1">Uncharacterized protein</fullName>
    </submittedName>
</protein>
<evidence type="ECO:0000313" key="1">
    <source>
        <dbReference type="EMBL" id="KRY47279.1"/>
    </source>
</evidence>
<gene>
    <name evidence="1" type="ORF">T03_6922</name>
</gene>
<dbReference type="EMBL" id="JYDI01000248">
    <property type="protein sequence ID" value="KRY47279.1"/>
    <property type="molecule type" value="Genomic_DNA"/>
</dbReference>
<organism evidence="1 2">
    <name type="scientific">Trichinella britovi</name>
    <name type="common">Parasitic roundworm</name>
    <dbReference type="NCBI Taxonomy" id="45882"/>
    <lineage>
        <taxon>Eukaryota</taxon>
        <taxon>Metazoa</taxon>
        <taxon>Ecdysozoa</taxon>
        <taxon>Nematoda</taxon>
        <taxon>Enoplea</taxon>
        <taxon>Dorylaimia</taxon>
        <taxon>Trichinellida</taxon>
        <taxon>Trichinellidae</taxon>
        <taxon>Trichinella</taxon>
    </lineage>
</organism>